<dbReference type="Proteomes" id="UP000324222">
    <property type="component" value="Unassembled WGS sequence"/>
</dbReference>
<keyword evidence="2" id="KW-1185">Reference proteome</keyword>
<organism evidence="1 2">
    <name type="scientific">Portunus trituberculatus</name>
    <name type="common">Swimming crab</name>
    <name type="synonym">Neptunus trituberculatus</name>
    <dbReference type="NCBI Taxonomy" id="210409"/>
    <lineage>
        <taxon>Eukaryota</taxon>
        <taxon>Metazoa</taxon>
        <taxon>Ecdysozoa</taxon>
        <taxon>Arthropoda</taxon>
        <taxon>Crustacea</taxon>
        <taxon>Multicrustacea</taxon>
        <taxon>Malacostraca</taxon>
        <taxon>Eumalacostraca</taxon>
        <taxon>Eucarida</taxon>
        <taxon>Decapoda</taxon>
        <taxon>Pleocyemata</taxon>
        <taxon>Brachyura</taxon>
        <taxon>Eubrachyura</taxon>
        <taxon>Portunoidea</taxon>
        <taxon>Portunidae</taxon>
        <taxon>Portuninae</taxon>
        <taxon>Portunus</taxon>
    </lineage>
</organism>
<dbReference type="EMBL" id="VSRR010046797">
    <property type="protein sequence ID" value="MPC77807.1"/>
    <property type="molecule type" value="Genomic_DNA"/>
</dbReference>
<evidence type="ECO:0000313" key="2">
    <source>
        <dbReference type="Proteomes" id="UP000324222"/>
    </source>
</evidence>
<reference evidence="1 2" key="1">
    <citation type="submission" date="2019-05" db="EMBL/GenBank/DDBJ databases">
        <title>Another draft genome of Portunus trituberculatus and its Hox gene families provides insights of decapod evolution.</title>
        <authorList>
            <person name="Jeong J.-H."/>
            <person name="Song I."/>
            <person name="Kim S."/>
            <person name="Choi T."/>
            <person name="Kim D."/>
            <person name="Ryu S."/>
            <person name="Kim W."/>
        </authorList>
    </citation>
    <scope>NUCLEOTIDE SEQUENCE [LARGE SCALE GENOMIC DNA]</scope>
    <source>
        <tissue evidence="1">Muscle</tissue>
    </source>
</reference>
<name>A0A5B7I8H6_PORTR</name>
<accession>A0A5B7I8H6</accession>
<gene>
    <name evidence="1" type="primary">bark_3</name>
    <name evidence="1" type="ORF">E2C01_072274</name>
</gene>
<sequence>MVQIRECRMGHGLYVNTSTGAVLIDQDSVVMDNQADGIKYNFHHREPDKSASDTFQDFCAGASNLNQAYPIVTVATQDRYSFKELNCEKVNTVIYRSLGEL</sequence>
<proteinExistence type="predicted"/>
<dbReference type="AlphaFoldDB" id="A0A5B7I8H6"/>
<protein>
    <submittedName>
        <fullName evidence="1">Protein bark beetle</fullName>
    </submittedName>
</protein>
<evidence type="ECO:0000313" key="1">
    <source>
        <dbReference type="EMBL" id="MPC77807.1"/>
    </source>
</evidence>
<comment type="caution">
    <text evidence="1">The sequence shown here is derived from an EMBL/GenBank/DDBJ whole genome shotgun (WGS) entry which is preliminary data.</text>
</comment>